<evidence type="ECO:0000256" key="1">
    <source>
        <dbReference type="ARBA" id="ARBA00004651"/>
    </source>
</evidence>
<gene>
    <name evidence="7" type="ORF">SASC598J21_021910</name>
</gene>
<evidence type="ECO:0000313" key="8">
    <source>
        <dbReference type="Proteomes" id="UP000027644"/>
    </source>
</evidence>
<reference evidence="7 8" key="1">
    <citation type="journal article" date="2014" name="PLoS Genet.">
        <title>Hidden diversity in honey bee gut symbionts detected by single-cell genomics.</title>
        <authorList>
            <person name="Engel P."/>
            <person name="Stepanauskas R."/>
            <person name="Moran N."/>
        </authorList>
    </citation>
    <scope>NUCLEOTIDE SEQUENCE [LARGE SCALE GENOMIC DNA]</scope>
    <source>
        <strain evidence="7 8">SCGC AB-598-J21</strain>
    </source>
</reference>
<organism evidence="7 8">
    <name type="scientific">Snodgrassella alvi SCGC AB-598-J21</name>
    <dbReference type="NCBI Taxonomy" id="1385367"/>
    <lineage>
        <taxon>Bacteria</taxon>
        <taxon>Pseudomonadati</taxon>
        <taxon>Pseudomonadota</taxon>
        <taxon>Betaproteobacteria</taxon>
        <taxon>Neisseriales</taxon>
        <taxon>Neisseriaceae</taxon>
        <taxon>Snodgrassella</taxon>
    </lineage>
</organism>
<feature type="transmembrane region" description="Helical" evidence="6">
    <location>
        <begin position="29"/>
        <end position="50"/>
    </location>
</feature>
<evidence type="ECO:0000256" key="5">
    <source>
        <dbReference type="ARBA" id="ARBA00023136"/>
    </source>
</evidence>
<keyword evidence="2" id="KW-1003">Cell membrane</keyword>
<keyword evidence="4 6" id="KW-1133">Transmembrane helix</keyword>
<proteinExistence type="predicted"/>
<evidence type="ECO:0000256" key="6">
    <source>
        <dbReference type="SAM" id="Phobius"/>
    </source>
</evidence>
<feature type="transmembrane region" description="Helical" evidence="6">
    <location>
        <begin position="5"/>
        <end position="23"/>
    </location>
</feature>
<dbReference type="GO" id="GO:0005886">
    <property type="term" value="C:plasma membrane"/>
    <property type="evidence" value="ECO:0007669"/>
    <property type="project" value="UniProtKB-SubCell"/>
</dbReference>
<dbReference type="Proteomes" id="UP000027644">
    <property type="component" value="Unassembled WGS sequence"/>
</dbReference>
<comment type="subcellular location">
    <subcellularLocation>
        <location evidence="1">Cell membrane</location>
        <topology evidence="1">Multi-pass membrane protein</topology>
    </subcellularLocation>
</comment>
<name>A0A074V3Q5_9NEIS</name>
<dbReference type="AlphaFoldDB" id="A0A074V3Q5"/>
<evidence type="ECO:0000256" key="3">
    <source>
        <dbReference type="ARBA" id="ARBA00022692"/>
    </source>
</evidence>
<dbReference type="InterPro" id="IPR005598">
    <property type="entry name" value="ATP_synth_I"/>
</dbReference>
<comment type="caution">
    <text evidence="7">The sequence shown here is derived from an EMBL/GenBank/DDBJ whole genome shotgun (WGS) entry which is preliminary data.</text>
</comment>
<dbReference type="Pfam" id="PF03899">
    <property type="entry name" value="ATP-synt_I"/>
    <property type="match status" value="1"/>
</dbReference>
<protein>
    <submittedName>
        <fullName evidence="7">F0F1-type ATP synthase, subunit I</fullName>
    </submittedName>
</protein>
<feature type="transmembrane region" description="Helical" evidence="6">
    <location>
        <begin position="88"/>
        <end position="108"/>
    </location>
</feature>
<evidence type="ECO:0000256" key="2">
    <source>
        <dbReference type="ARBA" id="ARBA00022475"/>
    </source>
</evidence>
<feature type="transmembrane region" description="Helical" evidence="6">
    <location>
        <begin position="57"/>
        <end position="82"/>
    </location>
</feature>
<sequence>MKWIMFWQTVMLFAAVCVSAWLWNYSAIWSAVLGGLCYLIPTLLAILTIIAAKKLPALLPATLLIAEISKILMICLMMLLVYVCYSAVNWFAFLTGLILVSQAGLFTFRKRLLL</sequence>
<keyword evidence="5 6" id="KW-0472">Membrane</keyword>
<evidence type="ECO:0000256" key="4">
    <source>
        <dbReference type="ARBA" id="ARBA00022989"/>
    </source>
</evidence>
<dbReference type="EMBL" id="AVQL01000455">
    <property type="protein sequence ID" value="KEQ00078.1"/>
    <property type="molecule type" value="Genomic_DNA"/>
</dbReference>
<evidence type="ECO:0000313" key="7">
    <source>
        <dbReference type="EMBL" id="KEQ00078.1"/>
    </source>
</evidence>
<keyword evidence="3 6" id="KW-0812">Transmembrane</keyword>
<accession>A0A074V3Q5</accession>